<evidence type="ECO:0000313" key="2">
    <source>
        <dbReference type="EMBL" id="KAK1943375.1"/>
    </source>
</evidence>
<dbReference type="EMBL" id="JASMQC010000007">
    <property type="protein sequence ID" value="KAK1943375.1"/>
    <property type="molecule type" value="Genomic_DNA"/>
</dbReference>
<evidence type="ECO:0000256" key="1">
    <source>
        <dbReference type="SAM" id="Phobius"/>
    </source>
</evidence>
<sequence>MSVEVKLVLAVCIPIAFLIILALLFKFLPRAFHSFWSQEDKIDFEIESGVMLSPEPYHMTWPTPNSKTFSPFGDDTPKAARPPQSPRVMTSLISPIKTVCSPPKRLQQGQERLQHSPLVEPGTFVRL</sequence>
<keyword evidence="1" id="KW-0812">Transmembrane</keyword>
<evidence type="ECO:0000313" key="3">
    <source>
        <dbReference type="Proteomes" id="UP001259832"/>
    </source>
</evidence>
<protein>
    <submittedName>
        <fullName evidence="2">Uncharacterized protein</fullName>
    </submittedName>
</protein>
<comment type="caution">
    <text evidence="2">The sequence shown here is derived from an EMBL/GenBank/DDBJ whole genome shotgun (WGS) entry which is preliminary data.</text>
</comment>
<proteinExistence type="predicted"/>
<accession>A0AAD9GRH2</accession>
<reference evidence="2" key="1">
    <citation type="submission" date="2023-08" db="EMBL/GenBank/DDBJ databases">
        <title>Reference Genome Resource for the Citrus Pathogen Phytophthora citrophthora.</title>
        <authorList>
            <person name="Moller H."/>
            <person name="Coetzee B."/>
            <person name="Rose L.J."/>
            <person name="Van Niekerk J.M."/>
        </authorList>
    </citation>
    <scope>NUCLEOTIDE SEQUENCE</scope>
    <source>
        <strain evidence="2">STE-U-9442</strain>
    </source>
</reference>
<keyword evidence="1" id="KW-0472">Membrane</keyword>
<name>A0AAD9GRH2_9STRA</name>
<organism evidence="2 3">
    <name type="scientific">Phytophthora citrophthora</name>
    <dbReference type="NCBI Taxonomy" id="4793"/>
    <lineage>
        <taxon>Eukaryota</taxon>
        <taxon>Sar</taxon>
        <taxon>Stramenopiles</taxon>
        <taxon>Oomycota</taxon>
        <taxon>Peronosporomycetes</taxon>
        <taxon>Peronosporales</taxon>
        <taxon>Peronosporaceae</taxon>
        <taxon>Phytophthora</taxon>
    </lineage>
</organism>
<keyword evidence="3" id="KW-1185">Reference proteome</keyword>
<dbReference type="Proteomes" id="UP001259832">
    <property type="component" value="Unassembled WGS sequence"/>
</dbReference>
<gene>
    <name evidence="2" type="ORF">P3T76_004771</name>
</gene>
<keyword evidence="1" id="KW-1133">Transmembrane helix</keyword>
<feature type="transmembrane region" description="Helical" evidence="1">
    <location>
        <begin position="6"/>
        <end position="28"/>
    </location>
</feature>
<dbReference type="AlphaFoldDB" id="A0AAD9GRH2"/>